<accession>A0A7R6PK52</accession>
<reference evidence="2 3" key="1">
    <citation type="journal article" date="2008" name="Int. J. Syst. Evol. Microbiol.">
        <title>Neptunomonas japonica sp. nov., an Osedax japonicus symbiont-like bacterium isolated from sediment adjacent to sperm whale carcasses off Kagoshima, Japan.</title>
        <authorList>
            <person name="Miyazaki M."/>
            <person name="Nogi Y."/>
            <person name="Fujiwara Y."/>
            <person name="Kawato M."/>
            <person name="Kubokawa K."/>
            <person name="Horikoshi K."/>
        </authorList>
    </citation>
    <scope>NUCLEOTIDE SEQUENCE [LARGE SCALE GENOMIC DNA]</scope>
    <source>
        <strain evidence="2 3">JAMM 1380</strain>
    </source>
</reference>
<sequence length="120" mass="13499">MVFSFFTICIIGLLYGASPSWFFRSFLLESPPPGVDQSHILRAVMMLYIALGLFWLYCAFSEKYRDAGIVVLCVFCGGLVTGRILSVVIDGIPSPLLVLYVFIELSVVPLCIWLLRRDNQ</sequence>
<keyword evidence="1" id="KW-0812">Transmembrane</keyword>
<dbReference type="Proteomes" id="UP000595332">
    <property type="component" value="Chromosome"/>
</dbReference>
<protein>
    <recommendedName>
        <fullName evidence="4">DUF4345 domain-containing protein</fullName>
    </recommendedName>
</protein>
<feature type="transmembrane region" description="Helical" evidence="1">
    <location>
        <begin position="40"/>
        <end position="60"/>
    </location>
</feature>
<evidence type="ECO:0000313" key="3">
    <source>
        <dbReference type="Proteomes" id="UP000595332"/>
    </source>
</evidence>
<keyword evidence="1" id="KW-1133">Transmembrane helix</keyword>
<evidence type="ECO:0000256" key="1">
    <source>
        <dbReference type="SAM" id="Phobius"/>
    </source>
</evidence>
<evidence type="ECO:0008006" key="4">
    <source>
        <dbReference type="Google" id="ProtNLM"/>
    </source>
</evidence>
<feature type="transmembrane region" description="Helical" evidence="1">
    <location>
        <begin position="95"/>
        <end position="115"/>
    </location>
</feature>
<dbReference type="Pfam" id="PF14248">
    <property type="entry name" value="DUF4345"/>
    <property type="match status" value="1"/>
</dbReference>
<name>A0A7R6PK52_9GAMM</name>
<keyword evidence="3" id="KW-1185">Reference proteome</keyword>
<dbReference type="KEGG" id="njp:NEJAP_1775"/>
<dbReference type="RefSeq" id="WP_201350323.1">
    <property type="nucleotide sequence ID" value="NZ_AP014546.1"/>
</dbReference>
<organism evidence="2 3">
    <name type="scientific">Neptunomonas japonica JAMM 1380</name>
    <dbReference type="NCBI Taxonomy" id="1441457"/>
    <lineage>
        <taxon>Bacteria</taxon>
        <taxon>Pseudomonadati</taxon>
        <taxon>Pseudomonadota</taxon>
        <taxon>Gammaproteobacteria</taxon>
        <taxon>Oceanospirillales</taxon>
        <taxon>Oceanospirillaceae</taxon>
        <taxon>Neptunomonas</taxon>
    </lineage>
</organism>
<dbReference type="EMBL" id="AP014546">
    <property type="protein sequence ID" value="BBB29726.1"/>
    <property type="molecule type" value="Genomic_DNA"/>
</dbReference>
<feature type="transmembrane region" description="Helical" evidence="1">
    <location>
        <begin position="67"/>
        <end position="89"/>
    </location>
</feature>
<keyword evidence="1" id="KW-0472">Membrane</keyword>
<evidence type="ECO:0000313" key="2">
    <source>
        <dbReference type="EMBL" id="BBB29726.1"/>
    </source>
</evidence>
<dbReference type="AlphaFoldDB" id="A0A7R6PK52"/>
<gene>
    <name evidence="2" type="ORF">NEJAP_1775</name>
</gene>
<proteinExistence type="predicted"/>
<dbReference type="InterPro" id="IPR025597">
    <property type="entry name" value="DUF4345"/>
</dbReference>